<dbReference type="Pfam" id="PF04055">
    <property type="entry name" value="Radical_SAM"/>
    <property type="match status" value="1"/>
</dbReference>
<evidence type="ECO:0000256" key="15">
    <source>
        <dbReference type="PIRSR" id="PIRSR001619-1"/>
    </source>
</evidence>
<keyword evidence="10 14" id="KW-0093">Biotin biosynthesis</keyword>
<protein>
    <recommendedName>
        <fullName evidence="4 14">Biotin synthase</fullName>
        <ecNumber evidence="4 14">2.8.1.6</ecNumber>
    </recommendedName>
</protein>
<keyword evidence="6 14" id="KW-0808">Transferase</keyword>
<dbReference type="GO" id="GO:0009102">
    <property type="term" value="P:biotin biosynthetic process"/>
    <property type="evidence" value="ECO:0007669"/>
    <property type="project" value="UniProtKB-UniRule"/>
</dbReference>
<dbReference type="GO" id="GO:0004076">
    <property type="term" value="F:biotin synthase activity"/>
    <property type="evidence" value="ECO:0007669"/>
    <property type="project" value="UniProtKB-UniRule"/>
</dbReference>
<dbReference type="InterPro" id="IPR002684">
    <property type="entry name" value="Biotin_synth/BioAB"/>
</dbReference>
<feature type="binding site" evidence="14 15">
    <location>
        <position position="275"/>
    </location>
    <ligand>
        <name>[2Fe-2S] cluster</name>
        <dbReference type="ChEBI" id="CHEBI:190135"/>
    </ligand>
</feature>
<keyword evidence="8 14" id="KW-0001">2Fe-2S</keyword>
<dbReference type="PANTHER" id="PTHR22976">
    <property type="entry name" value="BIOTIN SYNTHASE"/>
    <property type="match status" value="1"/>
</dbReference>
<evidence type="ECO:0000259" key="16">
    <source>
        <dbReference type="PROSITE" id="PS51918"/>
    </source>
</evidence>
<feature type="binding site" evidence="14 15">
    <location>
        <position position="142"/>
    </location>
    <ligand>
        <name>[2Fe-2S] cluster</name>
        <dbReference type="ChEBI" id="CHEBI:190135"/>
    </ligand>
</feature>
<dbReference type="InterPro" id="IPR024177">
    <property type="entry name" value="Biotin_synthase"/>
</dbReference>
<dbReference type="PIRSF" id="PIRSF001619">
    <property type="entry name" value="Biotin_synth"/>
    <property type="match status" value="1"/>
</dbReference>
<dbReference type="GO" id="GO:0051537">
    <property type="term" value="F:2 iron, 2 sulfur cluster binding"/>
    <property type="evidence" value="ECO:0007669"/>
    <property type="project" value="UniProtKB-KW"/>
</dbReference>
<dbReference type="AlphaFoldDB" id="A0A7V2F7B3"/>
<comment type="caution">
    <text evidence="17">The sequence shown here is derived from an EMBL/GenBank/DDBJ whole genome shotgun (WGS) entry which is preliminary data.</text>
</comment>
<evidence type="ECO:0000256" key="9">
    <source>
        <dbReference type="ARBA" id="ARBA00022723"/>
    </source>
</evidence>
<keyword evidence="5 14" id="KW-0004">4Fe-4S</keyword>
<evidence type="ECO:0000313" key="17">
    <source>
        <dbReference type="EMBL" id="HER96967.1"/>
    </source>
</evidence>
<keyword evidence="7 14" id="KW-0949">S-adenosyl-L-methionine</keyword>
<evidence type="ECO:0000256" key="14">
    <source>
        <dbReference type="HAMAP-Rule" id="MF_01694"/>
    </source>
</evidence>
<keyword evidence="12 14" id="KW-0411">Iron-sulfur</keyword>
<sequence>MHLDWDRLVADALEDRPPARSVARTLLQLPDAETLRLVEAAWRVRRHFFGNRVKVNVLLNAQSGLCPEDCHYCAQSRISKAPIPRYRMLSVDEILDRARKAHAAGAQRFCIVTSGRGPHRRELETVVEATRRIKAELPLEICACMGILDEAQARLLKEAGVDAYNHNLNTSPGHYERICTTHTFEDRVRTVQTALKAGLQTCTGVILGMGETDEDVLDMAYALREAGANSIPVNFLIPIKGTPLGDGQTVRHLTPWACLRYLSLFRFVHPKAELRASAGRELHLRSLQPLALMVANSLFLGDYLTEKGQAAEADWQMIEDLGFVPETPQPRRPHEVACPTASAACV</sequence>
<evidence type="ECO:0000256" key="11">
    <source>
        <dbReference type="ARBA" id="ARBA00023004"/>
    </source>
</evidence>
<dbReference type="SMART" id="SM00876">
    <property type="entry name" value="BATS"/>
    <property type="match status" value="1"/>
</dbReference>
<dbReference type="InterPro" id="IPR007197">
    <property type="entry name" value="rSAM"/>
</dbReference>
<organism evidence="17">
    <name type="scientific">Rhodothermus marinus</name>
    <name type="common">Rhodothermus obamensis</name>
    <dbReference type="NCBI Taxonomy" id="29549"/>
    <lineage>
        <taxon>Bacteria</taxon>
        <taxon>Pseudomonadati</taxon>
        <taxon>Rhodothermota</taxon>
        <taxon>Rhodothermia</taxon>
        <taxon>Rhodothermales</taxon>
        <taxon>Rhodothermaceae</taxon>
        <taxon>Rhodothermus</taxon>
    </lineage>
</organism>
<dbReference type="InterPro" id="IPR013785">
    <property type="entry name" value="Aldolase_TIM"/>
</dbReference>
<evidence type="ECO:0000256" key="4">
    <source>
        <dbReference type="ARBA" id="ARBA00012236"/>
    </source>
</evidence>
<dbReference type="Pfam" id="PF06968">
    <property type="entry name" value="BATS"/>
    <property type="match status" value="1"/>
</dbReference>
<evidence type="ECO:0000256" key="1">
    <source>
        <dbReference type="ARBA" id="ARBA00004942"/>
    </source>
</evidence>
<name>A0A7V2F7B3_RHOMR</name>
<evidence type="ECO:0000256" key="13">
    <source>
        <dbReference type="ARBA" id="ARBA00051157"/>
    </source>
</evidence>
<dbReference type="SUPFAM" id="SSF102114">
    <property type="entry name" value="Radical SAM enzymes"/>
    <property type="match status" value="1"/>
</dbReference>
<dbReference type="SMART" id="SM00729">
    <property type="entry name" value="Elp3"/>
    <property type="match status" value="1"/>
</dbReference>
<keyword evidence="11 14" id="KW-0408">Iron</keyword>
<dbReference type="InterPro" id="IPR006638">
    <property type="entry name" value="Elp3/MiaA/NifB-like_rSAM"/>
</dbReference>
<dbReference type="InterPro" id="IPR058240">
    <property type="entry name" value="rSAM_sf"/>
</dbReference>
<dbReference type="SFLD" id="SFLDG01082">
    <property type="entry name" value="B12-binding_domain_containing"/>
    <property type="match status" value="1"/>
</dbReference>
<comment type="cofactor">
    <cofactor evidence="14">
        <name>[2Fe-2S] cluster</name>
        <dbReference type="ChEBI" id="CHEBI:190135"/>
    </cofactor>
    <text evidence="14">Binds 1 [2Fe-2S] cluster. The cluster is coordinated with 3 cysteines and 1 arginine.</text>
</comment>
<comment type="function">
    <text evidence="14">Catalyzes the conversion of dethiobiotin (DTB) to biotin by the insertion of a sulfur atom into dethiobiotin via a radical-based mechanism.</text>
</comment>
<dbReference type="GO" id="GO:0005506">
    <property type="term" value="F:iron ion binding"/>
    <property type="evidence" value="ECO:0007669"/>
    <property type="project" value="UniProtKB-UniRule"/>
</dbReference>
<dbReference type="FunFam" id="3.20.20.70:FF:000026">
    <property type="entry name" value="Biotin synthase"/>
    <property type="match status" value="1"/>
</dbReference>
<evidence type="ECO:0000256" key="7">
    <source>
        <dbReference type="ARBA" id="ARBA00022691"/>
    </source>
</evidence>
<dbReference type="EMBL" id="DSGB01000006">
    <property type="protein sequence ID" value="HER96967.1"/>
    <property type="molecule type" value="Genomic_DNA"/>
</dbReference>
<dbReference type="SFLD" id="SFLDS00029">
    <property type="entry name" value="Radical_SAM"/>
    <property type="match status" value="1"/>
</dbReference>
<dbReference type="UniPathway" id="UPA00078">
    <property type="reaction ID" value="UER00162"/>
</dbReference>
<dbReference type="NCBIfam" id="TIGR00433">
    <property type="entry name" value="bioB"/>
    <property type="match status" value="1"/>
</dbReference>
<gene>
    <name evidence="14 17" type="primary">bioB</name>
    <name evidence="17" type="ORF">ENO59_10750</name>
</gene>
<evidence type="ECO:0000256" key="3">
    <source>
        <dbReference type="ARBA" id="ARBA00011738"/>
    </source>
</evidence>
<dbReference type="PANTHER" id="PTHR22976:SF2">
    <property type="entry name" value="BIOTIN SYNTHASE, MITOCHONDRIAL"/>
    <property type="match status" value="1"/>
</dbReference>
<comment type="pathway">
    <text evidence="1 14">Cofactor biosynthesis; biotin biosynthesis; biotin from 7,8-diaminononanoate: step 2/2.</text>
</comment>
<evidence type="ECO:0000256" key="10">
    <source>
        <dbReference type="ARBA" id="ARBA00022756"/>
    </source>
</evidence>
<keyword evidence="9 14" id="KW-0479">Metal-binding</keyword>
<dbReference type="CDD" id="cd01335">
    <property type="entry name" value="Radical_SAM"/>
    <property type="match status" value="1"/>
</dbReference>
<dbReference type="SFLD" id="SFLDG01060">
    <property type="entry name" value="BATS_domain_containing"/>
    <property type="match status" value="1"/>
</dbReference>
<dbReference type="HAMAP" id="MF_01694">
    <property type="entry name" value="BioB"/>
    <property type="match status" value="1"/>
</dbReference>
<feature type="domain" description="Radical SAM core" evidence="16">
    <location>
        <begin position="51"/>
        <end position="271"/>
    </location>
</feature>
<feature type="binding site" evidence="14 15">
    <location>
        <position position="110"/>
    </location>
    <ligand>
        <name>[2Fe-2S] cluster</name>
        <dbReference type="ChEBI" id="CHEBI:190135"/>
    </ligand>
</feature>
<feature type="binding site" evidence="14 15">
    <location>
        <position position="202"/>
    </location>
    <ligand>
        <name>[2Fe-2S] cluster</name>
        <dbReference type="ChEBI" id="CHEBI:190135"/>
    </ligand>
</feature>
<reference evidence="17" key="1">
    <citation type="journal article" date="2020" name="mSystems">
        <title>Genome- and Community-Level Interaction Insights into Carbon Utilization and Element Cycling Functions of Hydrothermarchaeota in Hydrothermal Sediment.</title>
        <authorList>
            <person name="Zhou Z."/>
            <person name="Liu Y."/>
            <person name="Xu W."/>
            <person name="Pan J."/>
            <person name="Luo Z.H."/>
            <person name="Li M."/>
        </authorList>
    </citation>
    <scope>NUCLEOTIDE SEQUENCE [LARGE SCALE GENOMIC DNA]</scope>
    <source>
        <strain evidence="17">SpSt-143</strain>
    </source>
</reference>
<feature type="binding site" evidence="14 15">
    <location>
        <position position="70"/>
    </location>
    <ligand>
        <name>[4Fe-4S] cluster</name>
        <dbReference type="ChEBI" id="CHEBI:49883"/>
        <note>4Fe-4S-S-AdoMet</note>
    </ligand>
</feature>
<feature type="binding site" evidence="14 15">
    <location>
        <position position="73"/>
    </location>
    <ligand>
        <name>[4Fe-4S] cluster</name>
        <dbReference type="ChEBI" id="CHEBI:49883"/>
        <note>4Fe-4S-S-AdoMet</note>
    </ligand>
</feature>
<comment type="cofactor">
    <cofactor evidence="14 15">
        <name>[4Fe-4S] cluster</name>
        <dbReference type="ChEBI" id="CHEBI:49883"/>
    </cofactor>
    <text evidence="14 15">Binds 1 [4Fe-4S] cluster. The cluster is coordinated with 3 cysteines and an exchangeable S-adenosyl-L-methionine.</text>
</comment>
<comment type="similarity">
    <text evidence="2 14">Belongs to the radical SAM superfamily. Biotin synthase family.</text>
</comment>
<comment type="catalytic activity">
    <reaction evidence="13 14">
        <text>(4R,5S)-dethiobiotin + (sulfur carrier)-SH + 2 reduced [2Fe-2S]-[ferredoxin] + 2 S-adenosyl-L-methionine = (sulfur carrier)-H + biotin + 2 5'-deoxyadenosine + 2 L-methionine + 2 oxidized [2Fe-2S]-[ferredoxin]</text>
        <dbReference type="Rhea" id="RHEA:22060"/>
        <dbReference type="Rhea" id="RHEA-COMP:10000"/>
        <dbReference type="Rhea" id="RHEA-COMP:10001"/>
        <dbReference type="Rhea" id="RHEA-COMP:14737"/>
        <dbReference type="Rhea" id="RHEA-COMP:14739"/>
        <dbReference type="ChEBI" id="CHEBI:17319"/>
        <dbReference type="ChEBI" id="CHEBI:29917"/>
        <dbReference type="ChEBI" id="CHEBI:33737"/>
        <dbReference type="ChEBI" id="CHEBI:33738"/>
        <dbReference type="ChEBI" id="CHEBI:57586"/>
        <dbReference type="ChEBI" id="CHEBI:57844"/>
        <dbReference type="ChEBI" id="CHEBI:59789"/>
        <dbReference type="ChEBI" id="CHEBI:64428"/>
        <dbReference type="ChEBI" id="CHEBI:149473"/>
        <dbReference type="EC" id="2.8.1.6"/>
    </reaction>
</comment>
<proteinExistence type="inferred from homology"/>
<evidence type="ECO:0000256" key="2">
    <source>
        <dbReference type="ARBA" id="ARBA00010765"/>
    </source>
</evidence>
<dbReference type="SFLD" id="SFLDG01278">
    <property type="entry name" value="biotin_synthase_like"/>
    <property type="match status" value="1"/>
</dbReference>
<comment type="cofactor">
    <cofactor evidence="15">
        <name>[2Fe-2S] cluster</name>
        <dbReference type="ChEBI" id="CHEBI:190135"/>
    </cofactor>
    <text evidence="15">Binds 1 [2Fe-2S] cluster. The cluster is coordinated with 3 cysteines and 1 arginine.</text>
</comment>
<dbReference type="InterPro" id="IPR010722">
    <property type="entry name" value="BATS_dom"/>
</dbReference>
<evidence type="ECO:0000256" key="6">
    <source>
        <dbReference type="ARBA" id="ARBA00022679"/>
    </source>
</evidence>
<accession>A0A7V2F7B3</accession>
<dbReference type="GO" id="GO:0051539">
    <property type="term" value="F:4 iron, 4 sulfur cluster binding"/>
    <property type="evidence" value="ECO:0007669"/>
    <property type="project" value="UniProtKB-KW"/>
</dbReference>
<dbReference type="PROSITE" id="PS51918">
    <property type="entry name" value="RADICAL_SAM"/>
    <property type="match status" value="1"/>
</dbReference>
<evidence type="ECO:0000256" key="8">
    <source>
        <dbReference type="ARBA" id="ARBA00022714"/>
    </source>
</evidence>
<comment type="subunit">
    <text evidence="3 14">Homodimer.</text>
</comment>
<feature type="binding site" evidence="14 15">
    <location>
        <position position="66"/>
    </location>
    <ligand>
        <name>[4Fe-4S] cluster</name>
        <dbReference type="ChEBI" id="CHEBI:49883"/>
        <note>4Fe-4S-S-AdoMet</note>
    </ligand>
</feature>
<evidence type="ECO:0000256" key="12">
    <source>
        <dbReference type="ARBA" id="ARBA00023014"/>
    </source>
</evidence>
<evidence type="ECO:0000256" key="5">
    <source>
        <dbReference type="ARBA" id="ARBA00022485"/>
    </source>
</evidence>
<dbReference type="EC" id="2.8.1.6" evidence="4 14"/>
<dbReference type="Gene3D" id="3.20.20.70">
    <property type="entry name" value="Aldolase class I"/>
    <property type="match status" value="1"/>
</dbReference>